<dbReference type="EMBL" id="JADQDQ010000003">
    <property type="protein sequence ID" value="MBF9237218.1"/>
    <property type="molecule type" value="Genomic_DNA"/>
</dbReference>
<dbReference type="Pfam" id="PF10091">
    <property type="entry name" value="Glycoamylase"/>
    <property type="match status" value="1"/>
</dbReference>
<evidence type="ECO:0000256" key="1">
    <source>
        <dbReference type="SAM" id="SignalP"/>
    </source>
</evidence>
<reference evidence="3 4" key="1">
    <citation type="submission" date="2020-11" db="EMBL/GenBank/DDBJ databases">
        <authorList>
            <person name="Kim M.K."/>
        </authorList>
    </citation>
    <scope>NUCLEOTIDE SEQUENCE [LARGE SCALE GENOMIC DNA]</scope>
    <source>
        <strain evidence="3 4">BT683</strain>
    </source>
</reference>
<accession>A0ABS0IH18</accession>
<dbReference type="RefSeq" id="WP_196281603.1">
    <property type="nucleotide sequence ID" value="NZ_JADQDQ010000003.1"/>
</dbReference>
<gene>
    <name evidence="3" type="ORF">I2I05_07395</name>
</gene>
<name>A0ABS0IH18_9BACT</name>
<comment type="caution">
    <text evidence="3">The sequence shown here is derived from an EMBL/GenBank/DDBJ whole genome shotgun (WGS) entry which is preliminary data.</text>
</comment>
<evidence type="ECO:0000313" key="4">
    <source>
        <dbReference type="Proteomes" id="UP000597617"/>
    </source>
</evidence>
<proteinExistence type="predicted"/>
<feature type="chain" id="PRO_5047328276" evidence="1">
    <location>
        <begin position="20"/>
        <end position="457"/>
    </location>
</feature>
<protein>
    <submittedName>
        <fullName evidence="3">DUF3131 domain-containing protein</fullName>
    </submittedName>
</protein>
<evidence type="ECO:0000259" key="2">
    <source>
        <dbReference type="Pfam" id="PF10091"/>
    </source>
</evidence>
<dbReference type="Gene3D" id="1.50.10.140">
    <property type="match status" value="1"/>
</dbReference>
<dbReference type="InterPro" id="IPR019282">
    <property type="entry name" value="Glycoamylase-like_cons_dom"/>
</dbReference>
<feature type="domain" description="Glycoamylase-like" evidence="2">
    <location>
        <begin position="221"/>
        <end position="436"/>
    </location>
</feature>
<dbReference type="Proteomes" id="UP000597617">
    <property type="component" value="Unassembled WGS sequence"/>
</dbReference>
<evidence type="ECO:0000313" key="3">
    <source>
        <dbReference type="EMBL" id="MBF9237218.1"/>
    </source>
</evidence>
<sequence>MSTKPLLLLLLLLPGLLQAQPKPAPKKAPVKKVAFDATKRPRNLTDDQLLDLVQKQTFRYFWDFGHPVSGMSRERSNVAYDYGNEVVTTGGTGFGIMAIIVAADRKWITREQAATRIYKIVRFLEKADQFHGVFPHWMDGATGKVIRFGAKDDGGDIVETSFLMEGLICARQYFTGDTPIERDVRNHILWMWENVEWNWQTQGGQNVLYWHWSPNNGWSMNHQIHGWNECLITYVLAASSPKYAIEKPVYDQGWAVGPEFKNGKEYYGVKLPLGPDLGGPLFFTHYSFLGINPHGLKDQYADYWQQNQNHTLINYAYCVDNPKKYKGYGPNNWGLTASDSHKGYAAHNPKEDLGVISPTAALSAFPYTPEHSMRALKHFYYDLGDKIWGEYGFVDGFSEQHNWYAKSYLAIDQGPIVGMIENHRTGLLWKLFMSSPDVQRGMTKLGFESPMLKPVTK</sequence>
<dbReference type="PIRSF" id="PIRSF028431">
    <property type="entry name" value="UCP028431"/>
    <property type="match status" value="1"/>
</dbReference>
<feature type="signal peptide" evidence="1">
    <location>
        <begin position="1"/>
        <end position="19"/>
    </location>
</feature>
<keyword evidence="1" id="KW-0732">Signal</keyword>
<keyword evidence="4" id="KW-1185">Reference proteome</keyword>
<dbReference type="InterPro" id="IPR016883">
    <property type="entry name" value="UCP028431"/>
</dbReference>
<organism evidence="3 4">
    <name type="scientific">Hymenobacter jeongseonensis</name>
    <dbReference type="NCBI Taxonomy" id="2791027"/>
    <lineage>
        <taxon>Bacteria</taxon>
        <taxon>Pseudomonadati</taxon>
        <taxon>Bacteroidota</taxon>
        <taxon>Cytophagia</taxon>
        <taxon>Cytophagales</taxon>
        <taxon>Hymenobacteraceae</taxon>
        <taxon>Hymenobacter</taxon>
    </lineage>
</organism>